<name>A0A931EZM1_9ACTN</name>
<dbReference type="EMBL" id="JADOGI010000026">
    <property type="protein sequence ID" value="MBF8186321.1"/>
    <property type="molecule type" value="Genomic_DNA"/>
</dbReference>
<dbReference type="Proteomes" id="UP000605361">
    <property type="component" value="Unassembled WGS sequence"/>
</dbReference>
<protein>
    <recommendedName>
        <fullName evidence="3">Tail terminator</fullName>
    </recommendedName>
</protein>
<evidence type="ECO:0000313" key="1">
    <source>
        <dbReference type="EMBL" id="MBF8186321.1"/>
    </source>
</evidence>
<keyword evidence="2" id="KW-1185">Reference proteome</keyword>
<organism evidence="1 2">
    <name type="scientific">Nonomuraea cypriaca</name>
    <dbReference type="NCBI Taxonomy" id="1187855"/>
    <lineage>
        <taxon>Bacteria</taxon>
        <taxon>Bacillati</taxon>
        <taxon>Actinomycetota</taxon>
        <taxon>Actinomycetes</taxon>
        <taxon>Streptosporangiales</taxon>
        <taxon>Streptosporangiaceae</taxon>
        <taxon>Nonomuraea</taxon>
    </lineage>
</organism>
<evidence type="ECO:0008006" key="3">
    <source>
        <dbReference type="Google" id="ProtNLM"/>
    </source>
</evidence>
<gene>
    <name evidence="1" type="ORF">ITP53_11285</name>
</gene>
<accession>A0A931EZM1</accession>
<dbReference type="RefSeq" id="WP_195895300.1">
    <property type="nucleotide sequence ID" value="NZ_JADOGI010000026.1"/>
</dbReference>
<reference evidence="1" key="1">
    <citation type="submission" date="2020-11" db="EMBL/GenBank/DDBJ databases">
        <title>Whole-genome analyses of Nonomuraea sp. K274.</title>
        <authorList>
            <person name="Veyisoglu A."/>
        </authorList>
    </citation>
    <scope>NUCLEOTIDE SEQUENCE</scope>
    <source>
        <strain evidence="1">K274</strain>
    </source>
</reference>
<dbReference type="AlphaFoldDB" id="A0A931EZM1"/>
<sequence>MTLVGEICALLDDLGLGTYREDGLPGGDIFHTFLPPSPDSALAVAQYVGRESDAGNPWDEPYIQVRVRGPAVDVRVAEQRAQDVYDRLHGVGRRALAGGTWLQLAIGTQSGPYPIGPDEQGRPEFTVNFRVDVDRPTPNRV</sequence>
<dbReference type="Pfam" id="PF12691">
    <property type="entry name" value="Phage_tail_terminator_6"/>
    <property type="match status" value="1"/>
</dbReference>
<proteinExistence type="predicted"/>
<dbReference type="InterPro" id="IPR024411">
    <property type="entry name" value="Tail_terminator_phage"/>
</dbReference>
<comment type="caution">
    <text evidence="1">The sequence shown here is derived from an EMBL/GenBank/DDBJ whole genome shotgun (WGS) entry which is preliminary data.</text>
</comment>
<evidence type="ECO:0000313" key="2">
    <source>
        <dbReference type="Proteomes" id="UP000605361"/>
    </source>
</evidence>